<dbReference type="SMART" id="SM00918">
    <property type="entry name" value="Lig_chan-Glu_bd"/>
    <property type="match status" value="1"/>
</dbReference>
<dbReference type="Gene3D" id="3.40.190.10">
    <property type="entry name" value="Periplasmic binding protein-like II"/>
    <property type="match status" value="3"/>
</dbReference>
<evidence type="ECO:0000256" key="19">
    <source>
        <dbReference type="PIRSR" id="PIRSR601508-1"/>
    </source>
</evidence>
<proteinExistence type="inferred from homology"/>
<organism evidence="25 26">
    <name type="scientific">Hemibagrus guttatus</name>
    <dbReference type="NCBI Taxonomy" id="175788"/>
    <lineage>
        <taxon>Eukaryota</taxon>
        <taxon>Metazoa</taxon>
        <taxon>Chordata</taxon>
        <taxon>Craniata</taxon>
        <taxon>Vertebrata</taxon>
        <taxon>Euteleostomi</taxon>
        <taxon>Actinopterygii</taxon>
        <taxon>Neopterygii</taxon>
        <taxon>Teleostei</taxon>
        <taxon>Ostariophysi</taxon>
        <taxon>Siluriformes</taxon>
        <taxon>Bagridae</taxon>
        <taxon>Hemibagrus</taxon>
    </lineage>
</organism>
<dbReference type="GO" id="GO:0014069">
    <property type="term" value="C:postsynaptic density"/>
    <property type="evidence" value="ECO:0007669"/>
    <property type="project" value="UniProtKB-SubCell"/>
</dbReference>
<feature type="domain" description="Ionotropic glutamate receptor L-glutamate and glycine-binding" evidence="24">
    <location>
        <begin position="457"/>
        <end position="523"/>
    </location>
</feature>
<dbReference type="GO" id="GO:0003677">
    <property type="term" value="F:DNA binding"/>
    <property type="evidence" value="ECO:0007669"/>
    <property type="project" value="InterPro"/>
</dbReference>
<keyword evidence="4 22" id="KW-0812">Transmembrane</keyword>
<dbReference type="FunFam" id="3.40.190.10:FF:000012">
    <property type="entry name" value="glutamate receptor ionotropic, NMDA 1 isoform X2"/>
    <property type="match status" value="1"/>
</dbReference>
<keyword evidence="16 22" id="KW-1071">Ligand-gated ion channel</keyword>
<feature type="binding site" evidence="19">
    <location>
        <position position="1132"/>
    </location>
    <ligand>
        <name>L-glutamate</name>
        <dbReference type="ChEBI" id="CHEBI:29985"/>
    </ligand>
</feature>
<evidence type="ECO:0000256" key="3">
    <source>
        <dbReference type="ARBA" id="ARBA00022475"/>
    </source>
</evidence>
<protein>
    <recommendedName>
        <fullName evidence="22">Glutamate receptor</fullName>
    </recommendedName>
</protein>
<evidence type="ECO:0000259" key="24">
    <source>
        <dbReference type="SMART" id="SM00918"/>
    </source>
</evidence>
<feature type="non-terminal residue" evidence="25">
    <location>
        <position position="1"/>
    </location>
</feature>
<evidence type="ECO:0000256" key="2">
    <source>
        <dbReference type="ARBA" id="ARBA00022448"/>
    </source>
</evidence>
<feature type="domain" description="Ionotropic glutamate receptor C-terminal" evidence="23">
    <location>
        <begin position="451"/>
        <end position="1195"/>
    </location>
</feature>
<dbReference type="Pfam" id="PF01094">
    <property type="entry name" value="ANF_receptor"/>
    <property type="match status" value="1"/>
</dbReference>
<evidence type="ECO:0000256" key="6">
    <source>
        <dbReference type="ARBA" id="ARBA00022837"/>
    </source>
</evidence>
<evidence type="ECO:0000256" key="1">
    <source>
        <dbReference type="ARBA" id="ARBA00004651"/>
    </source>
</evidence>
<sequence length="1300" mass="147249">MRLVLFAFLVSCSCARGGCEPKIVNIGAVLSQKRYEQVFKDAVTQANNIYGKDKFKMNAISVTHKPNAIQMALSVCEDLISNQVYAILVSHPPQSNDHLTPTPVSYTAGFYRIPVVGLTTRMSIYSDKSIHLSFLRTVPPYSHQAQVWFDMMREFRWNHIILIVSDDHEGRAAQKKLETLLEERETKSKNRNYENLDQLSYDNKRGPKAEKVLLFSQDTNLTALLQEAKELEARVIILSASEDEAAAIYKAARQLNMTGSGYVWLVGEREMSGKALSEAPDGLLGLQLINGKNESAHIYDAVAVVAQSIQELFEKENITEPPKGCVGNTNIWKTGPLFKRVLMSSKYPDGLTGRVEFNDDGDRRFAHYSILNYQKTRLVQVGVYNGSQVMMNTQRKIIWPGGDTEKPRGYQMSTRLKIVTIHQEPFVYVKPTLRDGTCKEEHTVNGVLIKKVICTGPNETIPGRPTVPQCCYGFCIDLLIKLAMTMNFTYEVHLVADGKFGTQERVNNSNKKEWNGMMGELLGGLADMIVAPLTINNERAQYIEFSKPFKYQGLTILVKKEIPRSTLDSFMQPFQSTLWLLVGLSVHVVAVMLYLLDRFRFPFTGTKRSKHFLARSSPCAQKASSMKTWFAKYKRHLSTTSNSQTPNSTMAKTKELSKDTRNKIVDLHQAGETESAIGKQLGVKKSTVGAIIRKWKTYKTTDNLLRSGAPRKISPRGVKMITRTVSKNPRTTRGDLVNDLQRAGTKVTKATISNTLRRQGLKSCSARRVPLLKPVHVRARLKFAREHLDDPEEDWENVIWSDETKIELFGKNSTCRVWRRKNAELHPKNSIPTVKHGGGNIMLWGCFSAKGPGRLIRVKERMNGAMCREILSKNLLTSARALKMKRGWVFQHDNDPKHTAWATKEWLHKKHFKVLEWPSQSPDLNPIENLWRELKIRVAQRQPQNITALEEICMEEWAKLPATVCKNLVATYRKRLTSVIANKGPFGRFKVNSEEEEEDALTLSSAMWFSWGVLLNSGIGEGAPRSFSARILGMVWAGFAMIIVASYTANLAAFLVLDRPEERITGINDPRLRNPSDKFIYATVKQSSVDIYFRRQVELSTMYRHMEKHNYESAAEAIQAVRDGKLHAFIWDSAVLEFEASQKCDLVTTGELFFRSGFGIGMRKDSPWKQNVSLAILSSHENGFMEDLDKTWVRYQECDSRSNAPATLTFENMAGVFMLVAGGIVAGIFLIFIEIAYKRHKDARRKQMQLAFAAVNVWRKNLQDRKSGRAEPDSKKKASFRSISTNLASNIKRRRSSKDT</sequence>
<keyword evidence="8 22" id="KW-1133">Transmembrane helix</keyword>
<feature type="transmembrane region" description="Helical" evidence="22">
    <location>
        <begin position="1035"/>
        <end position="1057"/>
    </location>
</feature>
<keyword evidence="14" id="KW-0325">Glycoprotein</keyword>
<evidence type="ECO:0000256" key="5">
    <source>
        <dbReference type="ARBA" id="ARBA00022729"/>
    </source>
</evidence>
<comment type="function">
    <text evidence="22">Receptor for glutamate that functions as a ligand-gated ion channel in the central nervous system and plays an important role in excitatory synaptic transmission. L-glutamate acts as an excitatory neurotransmitter at many synapses in the central nervous system.</text>
</comment>
<evidence type="ECO:0000256" key="8">
    <source>
        <dbReference type="ARBA" id="ARBA00022989"/>
    </source>
</evidence>
<reference evidence="25" key="1">
    <citation type="submission" date="2023-06" db="EMBL/GenBank/DDBJ databases">
        <title>Male Hemibagrus guttatus genome.</title>
        <authorList>
            <person name="Bian C."/>
        </authorList>
    </citation>
    <scope>NUCLEOTIDE SEQUENCE</scope>
    <source>
        <strain evidence="25">Male_cb2023</strain>
        <tissue evidence="25">Muscle</tissue>
    </source>
</reference>
<evidence type="ECO:0000256" key="14">
    <source>
        <dbReference type="ARBA" id="ARBA00023180"/>
    </source>
</evidence>
<feature type="site" description="Interaction with the cone snail toxin Con-ikot-ikot" evidence="20">
    <location>
        <position position="693"/>
    </location>
</feature>
<dbReference type="InterPro" id="IPR002492">
    <property type="entry name" value="Transposase_Tc1-like"/>
</dbReference>
<dbReference type="Gene3D" id="1.10.10.10">
    <property type="entry name" value="Winged helix-like DNA-binding domain superfamily/Winged helix DNA-binding domain"/>
    <property type="match status" value="1"/>
</dbReference>
<evidence type="ECO:0000313" key="25">
    <source>
        <dbReference type="EMBL" id="KAK3514432.1"/>
    </source>
</evidence>
<dbReference type="SUPFAM" id="SSF46689">
    <property type="entry name" value="Homeodomain-like"/>
    <property type="match status" value="1"/>
</dbReference>
<dbReference type="GO" id="GO:0006313">
    <property type="term" value="P:DNA transposition"/>
    <property type="evidence" value="ECO:0007669"/>
    <property type="project" value="InterPro"/>
</dbReference>
<dbReference type="Pfam" id="PF13358">
    <property type="entry name" value="DDE_3"/>
    <property type="match status" value="1"/>
</dbReference>
<evidence type="ECO:0000256" key="17">
    <source>
        <dbReference type="ARBA" id="ARBA00023303"/>
    </source>
</evidence>
<dbReference type="Pfam" id="PF25787">
    <property type="entry name" value="HTH_SB"/>
    <property type="match status" value="1"/>
</dbReference>
<feature type="disulfide bond" evidence="21">
    <location>
        <begin position="1144"/>
        <end position="1198"/>
    </location>
</feature>
<keyword evidence="3 22" id="KW-1003">Cell membrane</keyword>
<dbReference type="InterPro" id="IPR036388">
    <property type="entry name" value="WH-like_DNA-bd_sf"/>
</dbReference>
<dbReference type="PANTHER" id="PTHR18966">
    <property type="entry name" value="IONOTROPIC GLUTAMATE RECEPTOR"/>
    <property type="match status" value="1"/>
</dbReference>
<keyword evidence="6" id="KW-0106">Calcium</keyword>
<evidence type="ECO:0000256" key="13">
    <source>
        <dbReference type="ARBA" id="ARBA00023170"/>
    </source>
</evidence>
<keyword evidence="9 22" id="KW-0770">Synapse</keyword>
<dbReference type="FunFam" id="3.40.50.2300:FF:000025">
    <property type="entry name" value="glutamate receptor ionotropic, NMDA 1 isoform X1"/>
    <property type="match status" value="1"/>
</dbReference>
<evidence type="ECO:0000256" key="12">
    <source>
        <dbReference type="ARBA" id="ARBA00023157"/>
    </source>
</evidence>
<comment type="caution">
    <text evidence="25">The sequence shown here is derived from an EMBL/GenBank/DDBJ whole genome shotgun (WGS) entry which is preliminary data.</text>
</comment>
<dbReference type="SUPFAM" id="SSF53850">
    <property type="entry name" value="Periplasmic binding protein-like II"/>
    <property type="match status" value="1"/>
</dbReference>
<accession>A0AAE0Q6G2</accession>
<keyword evidence="26" id="KW-1185">Reference proteome</keyword>
<evidence type="ECO:0000313" key="26">
    <source>
        <dbReference type="Proteomes" id="UP001274896"/>
    </source>
</evidence>
<evidence type="ECO:0000256" key="21">
    <source>
        <dbReference type="PIRSR" id="PIRSR601508-3"/>
    </source>
</evidence>
<evidence type="ECO:0000256" key="4">
    <source>
        <dbReference type="ARBA" id="ARBA00022692"/>
    </source>
</evidence>
<dbReference type="InterPro" id="IPR001828">
    <property type="entry name" value="ANF_lig-bd_rcpt"/>
</dbReference>
<keyword evidence="5 22" id="KW-0732">Signal</keyword>
<dbReference type="FunFam" id="3.40.190.10:FF:000025">
    <property type="entry name" value="glutamate receptor ionotropic, NMDA 1 isoform X3"/>
    <property type="match status" value="1"/>
</dbReference>
<dbReference type="Gene3D" id="1.10.287.70">
    <property type="match status" value="1"/>
</dbReference>
<dbReference type="Pfam" id="PF10613">
    <property type="entry name" value="Lig_chan-Glu_bd"/>
    <property type="match status" value="1"/>
</dbReference>
<name>A0AAE0Q6G2_9TELE</name>
<dbReference type="GO" id="GO:0017146">
    <property type="term" value="C:NMDA selective glutamate receptor complex"/>
    <property type="evidence" value="ECO:0007669"/>
    <property type="project" value="UniProtKB-ARBA"/>
</dbReference>
<comment type="subcellular location">
    <subcellularLocation>
        <location evidence="1">Cell membrane</location>
        <topology evidence="1">Multi-pass membrane protein</topology>
    </subcellularLocation>
    <subcellularLocation>
        <location evidence="22">Postsynaptic cell membrane</location>
        <topology evidence="22">Multi-pass membrane protein</topology>
    </subcellularLocation>
    <subcellularLocation>
        <location evidence="18">Postsynaptic density</location>
    </subcellularLocation>
</comment>
<dbReference type="InterPro" id="IPR015683">
    <property type="entry name" value="Ionotropic_Glu_rcpt"/>
</dbReference>
<dbReference type="InterPro" id="IPR057667">
    <property type="entry name" value="HTH_SB"/>
</dbReference>
<keyword evidence="7" id="KW-0460">Magnesium</keyword>
<keyword evidence="2 22" id="KW-0813">Transport</keyword>
<evidence type="ECO:0000256" key="22">
    <source>
        <dbReference type="RuleBase" id="RU367118"/>
    </source>
</evidence>
<dbReference type="PRINTS" id="PR00177">
    <property type="entry name" value="NMDARECEPTOR"/>
</dbReference>
<feature type="chain" id="PRO_5041769069" description="Glutamate receptor" evidence="22">
    <location>
        <begin position="18"/>
        <end position="1300"/>
    </location>
</feature>
<dbReference type="GO" id="GO:0015276">
    <property type="term" value="F:ligand-gated monoatomic ion channel activity"/>
    <property type="evidence" value="ECO:0007669"/>
    <property type="project" value="InterPro"/>
</dbReference>
<dbReference type="InterPro" id="IPR038717">
    <property type="entry name" value="Tc1-like_DDE_dom"/>
</dbReference>
<dbReference type="InterPro" id="IPR001508">
    <property type="entry name" value="Iono_Glu_rcpt_met"/>
</dbReference>
<feature type="binding site" evidence="19">
    <location>
        <position position="534"/>
    </location>
    <ligand>
        <name>L-glutamate</name>
        <dbReference type="ChEBI" id="CHEBI:29985"/>
    </ligand>
</feature>
<evidence type="ECO:0000256" key="9">
    <source>
        <dbReference type="ARBA" id="ARBA00023018"/>
    </source>
</evidence>
<dbReference type="InterPro" id="IPR036397">
    <property type="entry name" value="RNaseH_sf"/>
</dbReference>
<evidence type="ECO:0000256" key="7">
    <source>
        <dbReference type="ARBA" id="ARBA00022842"/>
    </source>
</evidence>
<dbReference type="InterPro" id="IPR019594">
    <property type="entry name" value="Glu/Gly-bd"/>
</dbReference>
<dbReference type="SUPFAM" id="SSF53822">
    <property type="entry name" value="Periplasmic binding protein-like I"/>
    <property type="match status" value="1"/>
</dbReference>
<dbReference type="InterPro" id="IPR001320">
    <property type="entry name" value="Iontro_rcpt_C"/>
</dbReference>
<feature type="transmembrane region" description="Helical" evidence="22">
    <location>
        <begin position="1213"/>
        <end position="1237"/>
    </location>
</feature>
<evidence type="ECO:0000256" key="18">
    <source>
        <dbReference type="ARBA" id="ARBA00034105"/>
    </source>
</evidence>
<evidence type="ECO:0000256" key="16">
    <source>
        <dbReference type="ARBA" id="ARBA00023286"/>
    </source>
</evidence>
<dbReference type="Pfam" id="PF01498">
    <property type="entry name" value="HTH_Tnp_Tc3_2"/>
    <property type="match status" value="1"/>
</dbReference>
<dbReference type="GO" id="GO:0038023">
    <property type="term" value="F:signaling receptor activity"/>
    <property type="evidence" value="ECO:0007669"/>
    <property type="project" value="InterPro"/>
</dbReference>
<dbReference type="FunFam" id="3.40.190.10:FF:000010">
    <property type="entry name" value="glutamate receptor ionotropic, NMDA 1 isoform X1"/>
    <property type="match status" value="1"/>
</dbReference>
<dbReference type="Proteomes" id="UP001274896">
    <property type="component" value="Unassembled WGS sequence"/>
</dbReference>
<gene>
    <name evidence="25" type="ORF">QTP70_018246</name>
</gene>
<dbReference type="InterPro" id="IPR049873">
    <property type="entry name" value="NMDA1-like_N"/>
</dbReference>
<dbReference type="InterPro" id="IPR009057">
    <property type="entry name" value="Homeodomain-like_sf"/>
</dbReference>
<dbReference type="SMART" id="SM00079">
    <property type="entry name" value="PBPe"/>
    <property type="match status" value="1"/>
</dbReference>
<keyword evidence="11 22" id="KW-0472">Membrane</keyword>
<dbReference type="InterPro" id="IPR028082">
    <property type="entry name" value="Peripla_BP_I"/>
</dbReference>
<feature type="binding site" evidence="19">
    <location>
        <position position="539"/>
    </location>
    <ligand>
        <name>L-glutamate</name>
        <dbReference type="ChEBI" id="CHEBI:29985"/>
    </ligand>
</feature>
<evidence type="ECO:0000256" key="11">
    <source>
        <dbReference type="ARBA" id="ARBA00023136"/>
    </source>
</evidence>
<keyword evidence="12 21" id="KW-1015">Disulfide bond</keyword>
<dbReference type="FunFam" id="3.40.50.2300:FF:000204">
    <property type="entry name" value="glutamate receptor ionotropic, NMDA 1 isoform X2"/>
    <property type="match status" value="1"/>
</dbReference>
<evidence type="ECO:0000256" key="15">
    <source>
        <dbReference type="ARBA" id="ARBA00023257"/>
    </source>
</evidence>
<dbReference type="CDD" id="cd06379">
    <property type="entry name" value="PBP1_iGluR_NMDA_NR1"/>
    <property type="match status" value="1"/>
</dbReference>
<feature type="signal peptide" evidence="22">
    <location>
        <begin position="1"/>
        <end position="17"/>
    </location>
</feature>
<comment type="similarity">
    <text evidence="22">Belongs to the glutamate-gated ion channel (TC 1.A.10.1) family.</text>
</comment>
<dbReference type="GO" id="GO:0045211">
    <property type="term" value="C:postsynaptic membrane"/>
    <property type="evidence" value="ECO:0007669"/>
    <property type="project" value="UniProtKB-SubCell"/>
</dbReference>
<dbReference type="GO" id="GO:0015074">
    <property type="term" value="P:DNA integration"/>
    <property type="evidence" value="ECO:0007669"/>
    <property type="project" value="InterPro"/>
</dbReference>
<keyword evidence="10 22" id="KW-0406">Ion transport</keyword>
<dbReference type="GO" id="GO:0035235">
    <property type="term" value="P:ionotropic glutamate receptor signaling pathway"/>
    <property type="evidence" value="ECO:0007669"/>
    <property type="project" value="UniProtKB-ARBA"/>
</dbReference>
<evidence type="ECO:0000256" key="20">
    <source>
        <dbReference type="PIRSR" id="PIRSR601508-2"/>
    </source>
</evidence>
<dbReference type="Gene3D" id="3.40.50.2300">
    <property type="match status" value="2"/>
</dbReference>
<dbReference type="Pfam" id="PF00060">
    <property type="entry name" value="Lig_chan"/>
    <property type="match status" value="1"/>
</dbReference>
<keyword evidence="13 22" id="KW-0675">Receptor</keyword>
<dbReference type="Gene3D" id="3.30.420.10">
    <property type="entry name" value="Ribonuclease H-like superfamily/Ribonuclease H"/>
    <property type="match status" value="1"/>
</dbReference>
<evidence type="ECO:0000259" key="23">
    <source>
        <dbReference type="SMART" id="SM00079"/>
    </source>
</evidence>
<feature type="binding site" evidence="19">
    <location>
        <position position="532"/>
    </location>
    <ligand>
        <name>L-glutamate</name>
        <dbReference type="ChEBI" id="CHEBI:29985"/>
    </ligand>
</feature>
<keyword evidence="15 22" id="KW-0628">Postsynaptic cell membrane</keyword>
<evidence type="ECO:0000256" key="10">
    <source>
        <dbReference type="ARBA" id="ARBA00023065"/>
    </source>
</evidence>
<dbReference type="EMBL" id="JAUCMX010000021">
    <property type="protein sequence ID" value="KAK3514432.1"/>
    <property type="molecule type" value="Genomic_DNA"/>
</dbReference>
<dbReference type="SUPFAM" id="SSF81324">
    <property type="entry name" value="Voltage-gated potassium channels"/>
    <property type="match status" value="1"/>
</dbReference>
<feature type="transmembrane region" description="Helical" evidence="22">
    <location>
        <begin position="578"/>
        <end position="596"/>
    </location>
</feature>
<keyword evidence="17 22" id="KW-0407">Ion channel</keyword>